<dbReference type="Gene3D" id="3.40.30.10">
    <property type="entry name" value="Glutaredoxin"/>
    <property type="match status" value="1"/>
</dbReference>
<evidence type="ECO:0000313" key="1">
    <source>
        <dbReference type="EMBL" id="GGC16578.1"/>
    </source>
</evidence>
<dbReference type="EMBL" id="BMHK01000066">
    <property type="protein sequence ID" value="GGC16578.1"/>
    <property type="molecule type" value="Genomic_DNA"/>
</dbReference>
<dbReference type="Proteomes" id="UP000608154">
    <property type="component" value="Unassembled WGS sequence"/>
</dbReference>
<dbReference type="SUPFAM" id="SSF52833">
    <property type="entry name" value="Thioredoxin-like"/>
    <property type="match status" value="1"/>
</dbReference>
<dbReference type="InterPro" id="IPR036249">
    <property type="entry name" value="Thioredoxin-like_sf"/>
</dbReference>
<keyword evidence="2" id="KW-1185">Reference proteome</keyword>
<comment type="caution">
    <text evidence="1">The sequence shown here is derived from an EMBL/GenBank/DDBJ whole genome shotgun (WGS) entry which is preliminary data.</text>
</comment>
<gene>
    <name evidence="1" type="ORF">GCM10011494_39340</name>
</gene>
<dbReference type="AlphaFoldDB" id="A0A916TWP7"/>
<proteinExistence type="predicted"/>
<protein>
    <submittedName>
        <fullName evidence="1">Uncharacterized protein</fullName>
    </submittedName>
</protein>
<reference evidence="1" key="2">
    <citation type="submission" date="2020-09" db="EMBL/GenBank/DDBJ databases">
        <authorList>
            <person name="Sun Q."/>
            <person name="Zhou Y."/>
        </authorList>
    </citation>
    <scope>NUCLEOTIDE SEQUENCE</scope>
    <source>
        <strain evidence="1">CGMCC 1.15095</strain>
    </source>
</reference>
<accession>A0A916TWP7</accession>
<evidence type="ECO:0000313" key="2">
    <source>
        <dbReference type="Proteomes" id="UP000608154"/>
    </source>
</evidence>
<name>A0A916TWP7_9SPHN</name>
<organism evidence="1 2">
    <name type="scientific">Novosphingobium endophyticum</name>
    <dbReference type="NCBI Taxonomy" id="1955250"/>
    <lineage>
        <taxon>Bacteria</taxon>
        <taxon>Pseudomonadati</taxon>
        <taxon>Pseudomonadota</taxon>
        <taxon>Alphaproteobacteria</taxon>
        <taxon>Sphingomonadales</taxon>
        <taxon>Sphingomonadaceae</taxon>
        <taxon>Novosphingobium</taxon>
    </lineage>
</organism>
<reference evidence="1" key="1">
    <citation type="journal article" date="2014" name="Int. J. Syst. Evol. Microbiol.">
        <title>Complete genome sequence of Corynebacterium casei LMG S-19264T (=DSM 44701T), isolated from a smear-ripened cheese.</title>
        <authorList>
            <consortium name="US DOE Joint Genome Institute (JGI-PGF)"/>
            <person name="Walter F."/>
            <person name="Albersmeier A."/>
            <person name="Kalinowski J."/>
            <person name="Ruckert C."/>
        </authorList>
    </citation>
    <scope>NUCLEOTIDE SEQUENCE</scope>
    <source>
        <strain evidence="1">CGMCC 1.15095</strain>
    </source>
</reference>
<sequence length="67" mass="7699">MRSAFKVIITKVADTGDPEEYDMPHSSLNYLMDPQCRYRAHYPDAMEAPRLAATLRREISESHEASK</sequence>